<dbReference type="Proteomes" id="UP000324897">
    <property type="component" value="Chromosome 6"/>
</dbReference>
<evidence type="ECO:0000313" key="1">
    <source>
        <dbReference type="EMBL" id="TVU49508.1"/>
    </source>
</evidence>
<protein>
    <submittedName>
        <fullName evidence="1">Uncharacterized protein</fullName>
    </submittedName>
</protein>
<dbReference type="AlphaFoldDB" id="A0A5J9WMQ4"/>
<proteinExistence type="predicted"/>
<reference evidence="1 2" key="1">
    <citation type="journal article" date="2019" name="Sci. Rep.">
        <title>A high-quality genome of Eragrostis curvula grass provides insights into Poaceae evolution and supports new strategies to enhance forage quality.</title>
        <authorList>
            <person name="Carballo J."/>
            <person name="Santos B.A.C.M."/>
            <person name="Zappacosta D."/>
            <person name="Garbus I."/>
            <person name="Selva J.P."/>
            <person name="Gallo C.A."/>
            <person name="Diaz A."/>
            <person name="Albertini E."/>
            <person name="Caccamo M."/>
            <person name="Echenique V."/>
        </authorList>
    </citation>
    <scope>NUCLEOTIDE SEQUENCE [LARGE SCALE GENOMIC DNA]</scope>
    <source>
        <strain evidence="2">cv. Victoria</strain>
        <tissue evidence="1">Leaf</tissue>
    </source>
</reference>
<evidence type="ECO:0000313" key="2">
    <source>
        <dbReference type="Proteomes" id="UP000324897"/>
    </source>
</evidence>
<name>A0A5J9WMQ4_9POAL</name>
<gene>
    <name evidence="1" type="ORF">EJB05_00821</name>
</gene>
<dbReference type="EMBL" id="RWGY01000002">
    <property type="protein sequence ID" value="TVU49508.1"/>
    <property type="molecule type" value="Genomic_DNA"/>
</dbReference>
<keyword evidence="2" id="KW-1185">Reference proteome</keyword>
<organism evidence="1 2">
    <name type="scientific">Eragrostis curvula</name>
    <name type="common">weeping love grass</name>
    <dbReference type="NCBI Taxonomy" id="38414"/>
    <lineage>
        <taxon>Eukaryota</taxon>
        <taxon>Viridiplantae</taxon>
        <taxon>Streptophyta</taxon>
        <taxon>Embryophyta</taxon>
        <taxon>Tracheophyta</taxon>
        <taxon>Spermatophyta</taxon>
        <taxon>Magnoliopsida</taxon>
        <taxon>Liliopsida</taxon>
        <taxon>Poales</taxon>
        <taxon>Poaceae</taxon>
        <taxon>PACMAD clade</taxon>
        <taxon>Chloridoideae</taxon>
        <taxon>Eragrostideae</taxon>
        <taxon>Eragrostidinae</taxon>
        <taxon>Eragrostis</taxon>
    </lineage>
</organism>
<sequence>MKGCHLPLLTITKGLLLESKKACSRHTLGSDTCNDFLIVMTTTFADLTVQNMISIGLVEGFSRSREGLYLFAGGKRKLGESMDDFGQAVGLVWLHVAAHVRCVEDATAPPLPIADKTERLKLRAICIDDMVSAAHLFSAAIGTWAPSCRAILA</sequence>
<comment type="caution">
    <text evidence="1">The sequence shown here is derived from an EMBL/GenBank/DDBJ whole genome shotgun (WGS) entry which is preliminary data.</text>
</comment>
<accession>A0A5J9WMQ4</accession>
<dbReference type="Gramene" id="TVU49508">
    <property type="protein sequence ID" value="TVU49508"/>
    <property type="gene ID" value="EJB05_00821"/>
</dbReference>